<dbReference type="Proteomes" id="UP000789901">
    <property type="component" value="Unassembled WGS sequence"/>
</dbReference>
<proteinExistence type="predicted"/>
<organism evidence="1 2">
    <name type="scientific">Gigaspora margarita</name>
    <dbReference type="NCBI Taxonomy" id="4874"/>
    <lineage>
        <taxon>Eukaryota</taxon>
        <taxon>Fungi</taxon>
        <taxon>Fungi incertae sedis</taxon>
        <taxon>Mucoromycota</taxon>
        <taxon>Glomeromycotina</taxon>
        <taxon>Glomeromycetes</taxon>
        <taxon>Diversisporales</taxon>
        <taxon>Gigasporaceae</taxon>
        <taxon>Gigaspora</taxon>
    </lineage>
</organism>
<comment type="caution">
    <text evidence="1">The sequence shown here is derived from an EMBL/GenBank/DDBJ whole genome shotgun (WGS) entry which is preliminary data.</text>
</comment>
<protein>
    <submittedName>
        <fullName evidence="1">26422_t:CDS:1</fullName>
    </submittedName>
</protein>
<evidence type="ECO:0000313" key="2">
    <source>
        <dbReference type="Proteomes" id="UP000789901"/>
    </source>
</evidence>
<gene>
    <name evidence="1" type="ORF">GMARGA_LOCUS39231</name>
</gene>
<evidence type="ECO:0000313" key="1">
    <source>
        <dbReference type="EMBL" id="CAG8848547.1"/>
    </source>
</evidence>
<reference evidence="1 2" key="1">
    <citation type="submission" date="2021-06" db="EMBL/GenBank/DDBJ databases">
        <authorList>
            <person name="Kallberg Y."/>
            <person name="Tangrot J."/>
            <person name="Rosling A."/>
        </authorList>
    </citation>
    <scope>NUCLEOTIDE SEQUENCE [LARGE SCALE GENOMIC DNA]</scope>
    <source>
        <strain evidence="1 2">120-4 pot B 10/14</strain>
    </source>
</reference>
<keyword evidence="2" id="KW-1185">Reference proteome</keyword>
<dbReference type="EMBL" id="CAJVQB010092540">
    <property type="protein sequence ID" value="CAG8848547.1"/>
    <property type="molecule type" value="Genomic_DNA"/>
</dbReference>
<feature type="non-terminal residue" evidence="1">
    <location>
        <position position="1"/>
    </location>
</feature>
<feature type="non-terminal residue" evidence="1">
    <location>
        <position position="53"/>
    </location>
</feature>
<accession>A0ABN7X6U2</accession>
<name>A0ABN7X6U2_GIGMA</name>
<sequence>KSFETYLKENKNFEELKINSTIFYIDATYEATFQKPISTKVLDKLVNEAETEF</sequence>